<dbReference type="GO" id="GO:0016787">
    <property type="term" value="F:hydrolase activity"/>
    <property type="evidence" value="ECO:0007669"/>
    <property type="project" value="UniProtKB-KW"/>
</dbReference>
<dbReference type="InterPro" id="IPR016197">
    <property type="entry name" value="Chromo-like_dom_sf"/>
</dbReference>
<proteinExistence type="predicted"/>
<evidence type="ECO:0000256" key="1">
    <source>
        <dbReference type="ARBA" id="ARBA00004123"/>
    </source>
</evidence>
<keyword evidence="13" id="KW-1185">Reference proteome</keyword>
<feature type="compositionally biased region" description="Low complexity" evidence="9">
    <location>
        <begin position="446"/>
        <end position="463"/>
    </location>
</feature>
<dbReference type="InterPro" id="IPR043502">
    <property type="entry name" value="DNA/RNA_pol_sf"/>
</dbReference>
<dbReference type="Pfam" id="PF17917">
    <property type="entry name" value="RT_RNaseH"/>
    <property type="match status" value="1"/>
</dbReference>
<dbReference type="SUPFAM" id="SSF53098">
    <property type="entry name" value="Ribonuclease H-like"/>
    <property type="match status" value="1"/>
</dbReference>
<keyword evidence="3" id="KW-0548">Nucleotidyltransferase</keyword>
<name>A0AAY5L8U6_ESOLU</name>
<dbReference type="InterPro" id="IPR036397">
    <property type="entry name" value="RNaseH_sf"/>
</dbReference>
<dbReference type="CDD" id="cd09274">
    <property type="entry name" value="RNase_HI_RT_Ty3"/>
    <property type="match status" value="1"/>
</dbReference>
<keyword evidence="7" id="KW-0695">RNA-directed DNA polymerase</keyword>
<evidence type="ECO:0000259" key="10">
    <source>
        <dbReference type="PROSITE" id="PS50013"/>
    </source>
</evidence>
<keyword evidence="5" id="KW-0255">Endonuclease</keyword>
<evidence type="ECO:0000256" key="7">
    <source>
        <dbReference type="ARBA" id="ARBA00022918"/>
    </source>
</evidence>
<keyword evidence="4" id="KW-0540">Nuclease</keyword>
<dbReference type="Gene3D" id="3.30.420.10">
    <property type="entry name" value="Ribonuclease H-like superfamily/Ribonuclease H"/>
    <property type="match status" value="1"/>
</dbReference>
<dbReference type="Gene3D" id="1.10.340.70">
    <property type="match status" value="1"/>
</dbReference>
<evidence type="ECO:0000313" key="13">
    <source>
        <dbReference type="Proteomes" id="UP000265140"/>
    </source>
</evidence>
<dbReference type="PROSITE" id="PS50013">
    <property type="entry name" value="CHROMO_2"/>
    <property type="match status" value="1"/>
</dbReference>
<dbReference type="InterPro" id="IPR012337">
    <property type="entry name" value="RNaseH-like_sf"/>
</dbReference>
<feature type="domain" description="Integrase catalytic" evidence="11">
    <location>
        <begin position="270"/>
        <end position="345"/>
    </location>
</feature>
<evidence type="ECO:0000259" key="11">
    <source>
        <dbReference type="PROSITE" id="PS50994"/>
    </source>
</evidence>
<feature type="domain" description="Chromo" evidence="10">
    <location>
        <begin position="377"/>
        <end position="435"/>
    </location>
</feature>
<protein>
    <recommendedName>
        <fullName evidence="8">Gypsy retrotransposon integrase-like protein 1</fullName>
    </recommendedName>
</protein>
<dbReference type="InterPro" id="IPR000953">
    <property type="entry name" value="Chromo/chromo_shadow_dom"/>
</dbReference>
<evidence type="ECO:0000256" key="2">
    <source>
        <dbReference type="ARBA" id="ARBA00022679"/>
    </source>
</evidence>
<dbReference type="Pfam" id="PF17921">
    <property type="entry name" value="Integrase_H2C2"/>
    <property type="match status" value="1"/>
</dbReference>
<dbReference type="PANTHER" id="PTHR37984">
    <property type="entry name" value="PROTEIN CBG26694"/>
    <property type="match status" value="1"/>
</dbReference>
<sequence>MLLQSFSPSSTMCSGTCCARAWWCISMTSCGLGAILSQRTGSRNTLRPCAFFSQKLSAAERNYDIGDRELLAMVRALSAWRHWLEGSKHPFLVWTDHRNLEYMRAARRLTPRQARWAMFFTRFVFTLTYRPGSKNVGADALSRQHDTWMMPERPVDDAPVLPESCIVAPVVWELDGDIARAQRDEPSPPTCPEGRTYVPASVRDHLIYLAHTSPSSGHPGIGPTVPALAGKYWWPTLAKDVRVYVSSCSVCAQSKAPRHLPVGKLHPLPIPQRPWSHLLVDFLTDLPPSQGHTTILVVVDRFSKSCRLLPLPDLPTALQTAEALFTHIFRHYGVPEDIVSDRGPNSRPGPVVAGPLQGCEVREVPPPPLDIEGAPAYSVRSIIDSRCRARGLQYLVEWEGYGPEERIWVPVKDVLAPVLVRDFHQRRPDRPALHPPGRPWGRCRRAAGAARQRGGTVTTAPSAASPPPAADGLKRSTSPAF</sequence>
<dbReference type="SUPFAM" id="SSF56672">
    <property type="entry name" value="DNA/RNA polymerases"/>
    <property type="match status" value="1"/>
</dbReference>
<accession>A0AAY5L8U6</accession>
<reference evidence="12" key="3">
    <citation type="submission" date="2025-09" db="UniProtKB">
        <authorList>
            <consortium name="Ensembl"/>
        </authorList>
    </citation>
    <scope>IDENTIFICATION</scope>
</reference>
<dbReference type="SMART" id="SM00298">
    <property type="entry name" value="CHROMO"/>
    <property type="match status" value="1"/>
</dbReference>
<dbReference type="GeneTree" id="ENSGT01040000240511"/>
<reference evidence="12" key="2">
    <citation type="submission" date="2025-08" db="UniProtKB">
        <authorList>
            <consortium name="Ensembl"/>
        </authorList>
    </citation>
    <scope>IDENTIFICATION</scope>
</reference>
<evidence type="ECO:0000256" key="8">
    <source>
        <dbReference type="ARBA" id="ARBA00039658"/>
    </source>
</evidence>
<evidence type="ECO:0000256" key="3">
    <source>
        <dbReference type="ARBA" id="ARBA00022695"/>
    </source>
</evidence>
<evidence type="ECO:0000256" key="5">
    <source>
        <dbReference type="ARBA" id="ARBA00022759"/>
    </source>
</evidence>
<dbReference type="Gene3D" id="2.40.50.40">
    <property type="match status" value="1"/>
</dbReference>
<dbReference type="PANTHER" id="PTHR37984:SF15">
    <property type="entry name" value="INTEGRASE CATALYTIC DOMAIN-CONTAINING PROTEIN"/>
    <property type="match status" value="1"/>
</dbReference>
<dbReference type="Ensembl" id="ENSELUT00000106628.1">
    <property type="protein sequence ID" value="ENSELUP00000097594.1"/>
    <property type="gene ID" value="ENSELUG00000039067.1"/>
</dbReference>
<dbReference type="InterPro" id="IPR050951">
    <property type="entry name" value="Retrovirus_Pol_polyprotein"/>
</dbReference>
<dbReference type="Pfam" id="PF00385">
    <property type="entry name" value="Chromo"/>
    <property type="match status" value="1"/>
</dbReference>
<dbReference type="GO" id="GO:0003964">
    <property type="term" value="F:RNA-directed DNA polymerase activity"/>
    <property type="evidence" value="ECO:0007669"/>
    <property type="project" value="UniProtKB-KW"/>
</dbReference>
<evidence type="ECO:0000313" key="12">
    <source>
        <dbReference type="Ensembl" id="ENSELUP00000097594.1"/>
    </source>
</evidence>
<dbReference type="InterPro" id="IPR041588">
    <property type="entry name" value="Integrase_H2C2"/>
</dbReference>
<dbReference type="GO" id="GO:0003676">
    <property type="term" value="F:nucleic acid binding"/>
    <property type="evidence" value="ECO:0007669"/>
    <property type="project" value="InterPro"/>
</dbReference>
<dbReference type="SUPFAM" id="SSF54160">
    <property type="entry name" value="Chromo domain-like"/>
    <property type="match status" value="1"/>
</dbReference>
<dbReference type="InterPro" id="IPR023780">
    <property type="entry name" value="Chromo_domain"/>
</dbReference>
<dbReference type="PROSITE" id="PS50994">
    <property type="entry name" value="INTEGRASE"/>
    <property type="match status" value="1"/>
</dbReference>
<dbReference type="Proteomes" id="UP000265140">
    <property type="component" value="Chromosome 10"/>
</dbReference>
<comment type="subcellular location">
    <subcellularLocation>
        <location evidence="1">Nucleus</location>
    </subcellularLocation>
</comment>
<dbReference type="InterPro" id="IPR001584">
    <property type="entry name" value="Integrase_cat-core"/>
</dbReference>
<organism evidence="12 13">
    <name type="scientific">Esox lucius</name>
    <name type="common">Northern pike</name>
    <dbReference type="NCBI Taxonomy" id="8010"/>
    <lineage>
        <taxon>Eukaryota</taxon>
        <taxon>Metazoa</taxon>
        <taxon>Chordata</taxon>
        <taxon>Craniata</taxon>
        <taxon>Vertebrata</taxon>
        <taxon>Euteleostomi</taxon>
        <taxon>Actinopterygii</taxon>
        <taxon>Neopterygii</taxon>
        <taxon>Teleostei</taxon>
        <taxon>Protacanthopterygii</taxon>
        <taxon>Esociformes</taxon>
        <taxon>Esocidae</taxon>
        <taxon>Esox</taxon>
    </lineage>
</organism>
<dbReference type="AlphaFoldDB" id="A0AAY5L8U6"/>
<feature type="region of interest" description="Disordered" evidence="9">
    <location>
        <begin position="427"/>
        <end position="481"/>
    </location>
</feature>
<dbReference type="InterPro" id="IPR041373">
    <property type="entry name" value="RT_RNaseH"/>
</dbReference>
<keyword evidence="6" id="KW-0378">Hydrolase</keyword>
<dbReference type="GO" id="GO:0004519">
    <property type="term" value="F:endonuclease activity"/>
    <property type="evidence" value="ECO:0007669"/>
    <property type="project" value="UniProtKB-KW"/>
</dbReference>
<keyword evidence="2" id="KW-0808">Transferase</keyword>
<dbReference type="GO" id="GO:0005634">
    <property type="term" value="C:nucleus"/>
    <property type="evidence" value="ECO:0007669"/>
    <property type="project" value="UniProtKB-SubCell"/>
</dbReference>
<reference evidence="12 13" key="1">
    <citation type="submission" date="2020-02" db="EMBL/GenBank/DDBJ databases">
        <title>Esox lucius (northern pike) genome, fEsoLuc1, primary haplotype.</title>
        <authorList>
            <person name="Myers G."/>
            <person name="Karagic N."/>
            <person name="Meyer A."/>
            <person name="Pippel M."/>
            <person name="Reichard M."/>
            <person name="Winkler S."/>
            <person name="Tracey A."/>
            <person name="Sims Y."/>
            <person name="Howe K."/>
            <person name="Rhie A."/>
            <person name="Formenti G."/>
            <person name="Durbin R."/>
            <person name="Fedrigo O."/>
            <person name="Jarvis E.D."/>
        </authorList>
    </citation>
    <scope>NUCLEOTIDE SEQUENCE [LARGE SCALE GENOMIC DNA]</scope>
</reference>
<evidence type="ECO:0000256" key="9">
    <source>
        <dbReference type="SAM" id="MobiDB-lite"/>
    </source>
</evidence>
<evidence type="ECO:0000256" key="4">
    <source>
        <dbReference type="ARBA" id="ARBA00022722"/>
    </source>
</evidence>
<dbReference type="GO" id="GO:0015074">
    <property type="term" value="P:DNA integration"/>
    <property type="evidence" value="ECO:0007669"/>
    <property type="project" value="InterPro"/>
</dbReference>
<evidence type="ECO:0000256" key="6">
    <source>
        <dbReference type="ARBA" id="ARBA00022801"/>
    </source>
</evidence>